<organism evidence="2 3">
    <name type="scientific">Aldrovandia affinis</name>
    <dbReference type="NCBI Taxonomy" id="143900"/>
    <lineage>
        <taxon>Eukaryota</taxon>
        <taxon>Metazoa</taxon>
        <taxon>Chordata</taxon>
        <taxon>Craniata</taxon>
        <taxon>Vertebrata</taxon>
        <taxon>Euteleostomi</taxon>
        <taxon>Actinopterygii</taxon>
        <taxon>Neopterygii</taxon>
        <taxon>Teleostei</taxon>
        <taxon>Notacanthiformes</taxon>
        <taxon>Halosauridae</taxon>
        <taxon>Aldrovandia</taxon>
    </lineage>
</organism>
<protein>
    <submittedName>
        <fullName evidence="2">Uncharacterized protein</fullName>
    </submittedName>
</protein>
<feature type="region of interest" description="Disordered" evidence="1">
    <location>
        <begin position="18"/>
        <end position="51"/>
    </location>
</feature>
<dbReference type="AlphaFoldDB" id="A0AAD7R5V7"/>
<dbReference type="Proteomes" id="UP001221898">
    <property type="component" value="Unassembled WGS sequence"/>
</dbReference>
<evidence type="ECO:0000256" key="1">
    <source>
        <dbReference type="SAM" id="MobiDB-lite"/>
    </source>
</evidence>
<proteinExistence type="predicted"/>
<comment type="caution">
    <text evidence="2">The sequence shown here is derived from an EMBL/GenBank/DDBJ whole genome shotgun (WGS) entry which is preliminary data.</text>
</comment>
<reference evidence="2" key="1">
    <citation type="journal article" date="2023" name="Science">
        <title>Genome structures resolve the early diversification of teleost fishes.</title>
        <authorList>
            <person name="Parey E."/>
            <person name="Louis A."/>
            <person name="Montfort J."/>
            <person name="Bouchez O."/>
            <person name="Roques C."/>
            <person name="Iampietro C."/>
            <person name="Lluch J."/>
            <person name="Castinel A."/>
            <person name="Donnadieu C."/>
            <person name="Desvignes T."/>
            <person name="Floi Bucao C."/>
            <person name="Jouanno E."/>
            <person name="Wen M."/>
            <person name="Mejri S."/>
            <person name="Dirks R."/>
            <person name="Jansen H."/>
            <person name="Henkel C."/>
            <person name="Chen W.J."/>
            <person name="Zahm M."/>
            <person name="Cabau C."/>
            <person name="Klopp C."/>
            <person name="Thompson A.W."/>
            <person name="Robinson-Rechavi M."/>
            <person name="Braasch I."/>
            <person name="Lecointre G."/>
            <person name="Bobe J."/>
            <person name="Postlethwait J.H."/>
            <person name="Berthelot C."/>
            <person name="Roest Crollius H."/>
            <person name="Guiguen Y."/>
        </authorList>
    </citation>
    <scope>NUCLEOTIDE SEQUENCE</scope>
    <source>
        <strain evidence="2">NC1722</strain>
    </source>
</reference>
<accession>A0AAD7R5V7</accession>
<dbReference type="EMBL" id="JAINUG010000542">
    <property type="protein sequence ID" value="KAJ8366805.1"/>
    <property type="molecule type" value="Genomic_DNA"/>
</dbReference>
<keyword evidence="3" id="KW-1185">Reference proteome</keyword>
<gene>
    <name evidence="2" type="ORF">AAFF_G00342130</name>
</gene>
<evidence type="ECO:0000313" key="3">
    <source>
        <dbReference type="Proteomes" id="UP001221898"/>
    </source>
</evidence>
<sequence length="88" mass="9680">MQNGSACKLEAPRWSCGMTRRAHNPPARLGPSAAKGSLLRHPPSFGPESKTQEKSLAIQAFLEHVHNGLFVSLLLITDVFKRRFPCAL</sequence>
<name>A0AAD7R5V7_9TELE</name>
<evidence type="ECO:0000313" key="2">
    <source>
        <dbReference type="EMBL" id="KAJ8366805.1"/>
    </source>
</evidence>